<reference evidence="13" key="2">
    <citation type="submission" date="2025-08" db="UniProtKB">
        <authorList>
            <consortium name="RefSeq"/>
        </authorList>
    </citation>
    <scope>IDENTIFICATION</scope>
    <source>
        <tissue evidence="13">Leaf</tissue>
    </source>
</reference>
<dbReference type="InterPro" id="IPR000222">
    <property type="entry name" value="PP2C_BS"/>
</dbReference>
<evidence type="ECO:0000313" key="12">
    <source>
        <dbReference type="Proteomes" id="UP000813463"/>
    </source>
</evidence>
<accession>A0A9R0J7Z0</accession>
<keyword evidence="8" id="KW-0464">Manganese</keyword>
<dbReference type="InterPro" id="IPR036457">
    <property type="entry name" value="PPM-type-like_dom_sf"/>
</dbReference>
<dbReference type="SUPFAM" id="SSF81606">
    <property type="entry name" value="PP2C-like"/>
    <property type="match status" value="1"/>
</dbReference>
<keyword evidence="4" id="KW-0479">Metal-binding</keyword>
<dbReference type="PROSITE" id="PS51746">
    <property type="entry name" value="PPM_2"/>
    <property type="match status" value="1"/>
</dbReference>
<keyword evidence="9" id="KW-1133">Transmembrane helix</keyword>
<dbReference type="PANTHER" id="PTHR13832:SF643">
    <property type="entry name" value="PROTEIN PHOSPHATASE 2C-RELATED"/>
    <property type="match status" value="1"/>
</dbReference>
<dbReference type="InterPro" id="IPR015655">
    <property type="entry name" value="PP2C"/>
</dbReference>
<dbReference type="Gene3D" id="3.60.40.10">
    <property type="entry name" value="PPM-type phosphatase domain"/>
    <property type="match status" value="1"/>
</dbReference>
<evidence type="ECO:0000256" key="7">
    <source>
        <dbReference type="ARBA" id="ARBA00022912"/>
    </source>
</evidence>
<evidence type="ECO:0000256" key="8">
    <source>
        <dbReference type="ARBA" id="ARBA00023211"/>
    </source>
</evidence>
<dbReference type="PROSITE" id="PS50006">
    <property type="entry name" value="FHA_DOMAIN"/>
    <property type="match status" value="1"/>
</dbReference>
<evidence type="ECO:0000256" key="4">
    <source>
        <dbReference type="ARBA" id="ARBA00022723"/>
    </source>
</evidence>
<keyword evidence="7" id="KW-0904">Protein phosphatase</keyword>
<dbReference type="InterPro" id="IPR001932">
    <property type="entry name" value="PPM-type_phosphatase-like_dom"/>
</dbReference>
<keyword evidence="9" id="KW-0812">Transmembrane</keyword>
<dbReference type="EC" id="3.1.3.16" evidence="3"/>
<dbReference type="InterPro" id="IPR008984">
    <property type="entry name" value="SMAD_FHA_dom_sf"/>
</dbReference>
<dbReference type="RefSeq" id="XP_021861680.2">
    <property type="nucleotide sequence ID" value="XM_022005988.2"/>
</dbReference>
<evidence type="ECO:0000256" key="2">
    <source>
        <dbReference type="ARBA" id="ARBA00001946"/>
    </source>
</evidence>
<feature type="domain" description="FHA" evidence="10">
    <location>
        <begin position="266"/>
        <end position="317"/>
    </location>
</feature>
<dbReference type="Gene3D" id="2.60.200.20">
    <property type="match status" value="1"/>
</dbReference>
<dbReference type="Proteomes" id="UP000813463">
    <property type="component" value="Chromosome 3"/>
</dbReference>
<evidence type="ECO:0000256" key="3">
    <source>
        <dbReference type="ARBA" id="ARBA00013081"/>
    </source>
</evidence>
<dbReference type="PANTHER" id="PTHR13832">
    <property type="entry name" value="PROTEIN PHOSPHATASE 2C"/>
    <property type="match status" value="1"/>
</dbReference>
<dbReference type="AlphaFoldDB" id="A0A9R0J7Z0"/>
<keyword evidence="12" id="KW-1185">Reference proteome</keyword>
<evidence type="ECO:0000256" key="9">
    <source>
        <dbReference type="SAM" id="Phobius"/>
    </source>
</evidence>
<protein>
    <recommendedName>
        <fullName evidence="3">protein-serine/threonine phosphatase</fullName>
        <ecNumber evidence="3">3.1.3.16</ecNumber>
    </recommendedName>
</protein>
<proteinExistence type="predicted"/>
<keyword evidence="6" id="KW-0460">Magnesium</keyword>
<evidence type="ECO:0000313" key="13">
    <source>
        <dbReference type="RefSeq" id="XP_021861680.2"/>
    </source>
</evidence>
<reference evidence="12" key="1">
    <citation type="journal article" date="2021" name="Nat. Commun.">
        <title>Genomic analyses provide insights into spinach domestication and the genetic basis of agronomic traits.</title>
        <authorList>
            <person name="Cai X."/>
            <person name="Sun X."/>
            <person name="Xu C."/>
            <person name="Sun H."/>
            <person name="Wang X."/>
            <person name="Ge C."/>
            <person name="Zhang Z."/>
            <person name="Wang Q."/>
            <person name="Fei Z."/>
            <person name="Jiao C."/>
            <person name="Wang Q."/>
        </authorList>
    </citation>
    <scope>NUCLEOTIDE SEQUENCE [LARGE SCALE GENOMIC DNA]</scope>
    <source>
        <strain evidence="12">cv. Varoflay</strain>
    </source>
</reference>
<dbReference type="PROSITE" id="PS01032">
    <property type="entry name" value="PPM_1"/>
    <property type="match status" value="1"/>
</dbReference>
<comment type="cofactor">
    <cofactor evidence="1">
        <name>Mn(2+)</name>
        <dbReference type="ChEBI" id="CHEBI:29035"/>
    </cofactor>
</comment>
<dbReference type="InterPro" id="IPR000253">
    <property type="entry name" value="FHA_dom"/>
</dbReference>
<feature type="domain" description="PPM-type phosphatase" evidence="11">
    <location>
        <begin position="362"/>
        <end position="634"/>
    </location>
</feature>
<gene>
    <name evidence="13" type="primary">LOC110800671</name>
</gene>
<dbReference type="SUPFAM" id="SSF49879">
    <property type="entry name" value="SMAD/FHA domain"/>
    <property type="match status" value="1"/>
</dbReference>
<keyword evidence="5" id="KW-0378">Hydrolase</keyword>
<dbReference type="SMART" id="SM00332">
    <property type="entry name" value="PP2Cc"/>
    <property type="match status" value="1"/>
</dbReference>
<evidence type="ECO:0000256" key="5">
    <source>
        <dbReference type="ARBA" id="ARBA00022801"/>
    </source>
</evidence>
<evidence type="ECO:0000256" key="1">
    <source>
        <dbReference type="ARBA" id="ARBA00001936"/>
    </source>
</evidence>
<keyword evidence="9" id="KW-0472">Membrane</keyword>
<feature type="transmembrane region" description="Helical" evidence="9">
    <location>
        <begin position="62"/>
        <end position="88"/>
    </location>
</feature>
<sequence>MYKSQETKASVYVFLKGGVENDLNATISKRSSRYPPPPITFPPTPIFSLLFLSPLLSSPPMAIVASIVVAIIVFIMFLLVLLLVFLACKPWRFFSRSFRRQQQQPLSIKVDEERPLVQEDSDQLLSQRNEPLKFHTSECSHLQTEGLFNLPGSHSLTYKQRLPPPAPHSTLGGSLVLDIGNQAEDLLVGQTLRRPLLTNHFIEEQKCTTKDGLNHDSRLRPDNVKFQSISKDVLDQGSCLSLEVITGPACGLQSSVWSTDTSKLPLTLGRVPPSEVVLKDSEVSGKHAMIKWNSNKLKWELIDMGSLNGTLLNTKAVHHPDFGSRTWGEPKELVSGDVITLGTTSQISVQITPLAQSEVPVGVGIASDPMSTRRGGKRLPMEDVCYYQWPLPGAEQFGLFGICDGHGGAAAAESVSKILPETVATILLDSLRREKVFSRQDASDVLREAISQTEACLNHYYEGCTATVLLVWGDGYDSFFAQCANVGDSACIMNIDGRQIKMTEDHRITSYSERQRINKTGNPLKDGDTRLCGLNLGRMLGDKFLKEQDARFSSEPYISQVVPIGQASEASVVLASDGLWDVISAKKANQFVLQAKERYSNDRKGCAQKIANFLLNEARKLRTKDNTSVVYVDFDSALRSLCKYEP</sequence>
<dbReference type="GeneID" id="110800671"/>
<comment type="cofactor">
    <cofactor evidence="2">
        <name>Mg(2+)</name>
        <dbReference type="ChEBI" id="CHEBI:18420"/>
    </cofactor>
</comment>
<dbReference type="GO" id="GO:0046872">
    <property type="term" value="F:metal ion binding"/>
    <property type="evidence" value="ECO:0007669"/>
    <property type="project" value="UniProtKB-KW"/>
</dbReference>
<name>A0A9R0J7Z0_SPIOL</name>
<evidence type="ECO:0000256" key="6">
    <source>
        <dbReference type="ARBA" id="ARBA00022842"/>
    </source>
</evidence>
<dbReference type="Pfam" id="PF00498">
    <property type="entry name" value="FHA"/>
    <property type="match status" value="1"/>
</dbReference>
<evidence type="ECO:0000259" key="11">
    <source>
        <dbReference type="PROSITE" id="PS51746"/>
    </source>
</evidence>
<dbReference type="GO" id="GO:0004722">
    <property type="term" value="F:protein serine/threonine phosphatase activity"/>
    <property type="evidence" value="ECO:0007669"/>
    <property type="project" value="UniProtKB-EC"/>
</dbReference>
<dbReference type="SMART" id="SM00240">
    <property type="entry name" value="FHA"/>
    <property type="match status" value="1"/>
</dbReference>
<dbReference type="CDD" id="cd00143">
    <property type="entry name" value="PP2Cc"/>
    <property type="match status" value="1"/>
</dbReference>
<evidence type="ECO:0000259" key="10">
    <source>
        <dbReference type="PROSITE" id="PS50006"/>
    </source>
</evidence>
<dbReference type="CDD" id="cd22678">
    <property type="entry name" value="FHA_PP2C70-like"/>
    <property type="match status" value="1"/>
</dbReference>
<organism evidence="12 13">
    <name type="scientific">Spinacia oleracea</name>
    <name type="common">Spinach</name>
    <dbReference type="NCBI Taxonomy" id="3562"/>
    <lineage>
        <taxon>Eukaryota</taxon>
        <taxon>Viridiplantae</taxon>
        <taxon>Streptophyta</taxon>
        <taxon>Embryophyta</taxon>
        <taxon>Tracheophyta</taxon>
        <taxon>Spermatophyta</taxon>
        <taxon>Magnoliopsida</taxon>
        <taxon>eudicotyledons</taxon>
        <taxon>Gunneridae</taxon>
        <taxon>Pentapetalae</taxon>
        <taxon>Caryophyllales</taxon>
        <taxon>Chenopodiaceae</taxon>
        <taxon>Chenopodioideae</taxon>
        <taxon>Anserineae</taxon>
        <taxon>Spinacia</taxon>
    </lineage>
</organism>
<dbReference type="Pfam" id="PF00481">
    <property type="entry name" value="PP2C"/>
    <property type="match status" value="1"/>
</dbReference>